<sequence length="65" mass="7173">MEAGDLTADHRQHTSSGTWVQTTAVQHHTEQTSVRNLTVEDLHTYYLQAAAPRSSPTTKTRPSAP</sequence>
<dbReference type="Proteomes" id="UP000502504">
    <property type="component" value="Chromosome"/>
</dbReference>
<feature type="region of interest" description="Disordered" evidence="1">
    <location>
        <begin position="1"/>
        <end position="31"/>
    </location>
</feature>
<evidence type="ECO:0000256" key="1">
    <source>
        <dbReference type="SAM" id="MobiDB-lite"/>
    </source>
</evidence>
<keyword evidence="4" id="KW-1185">Reference proteome</keyword>
<dbReference type="EMBL" id="LHQL01000014">
    <property type="protein sequence ID" value="OOQ48259.1"/>
    <property type="molecule type" value="Genomic_DNA"/>
</dbReference>
<evidence type="ECO:0000313" key="5">
    <source>
        <dbReference type="Proteomes" id="UP000502504"/>
    </source>
</evidence>
<gene>
    <name evidence="2" type="ORF">AFM16_37565</name>
    <name evidence="3" type="ORF">HCX60_38205</name>
</gene>
<dbReference type="RefSeq" id="WP_078636764.1">
    <property type="nucleotide sequence ID" value="NZ_CM007717.1"/>
</dbReference>
<dbReference type="EMBL" id="CP050692">
    <property type="protein sequence ID" value="QIT48625.1"/>
    <property type="molecule type" value="Genomic_DNA"/>
</dbReference>
<evidence type="ECO:0000313" key="3">
    <source>
        <dbReference type="EMBL" id="QIT48625.1"/>
    </source>
</evidence>
<reference evidence="2 4" key="1">
    <citation type="submission" date="2015-07" db="EMBL/GenBank/DDBJ databases">
        <title>Draft Genome Sequence of Streptomyces antibioticus, IMRU 3720 reveals insights in the evolution of actinomycin biosynthetic gene clusters in Streptomyces.</title>
        <authorList>
            <person name="Crnovcic I."/>
            <person name="Ruckert C."/>
            <person name="Kalinowksi J."/>
            <person name="Keller U."/>
        </authorList>
    </citation>
    <scope>NUCLEOTIDE SEQUENCE [LARGE SCALE GENOMIC DNA]</scope>
    <source>
        <strain evidence="2 4">DSM 41481</strain>
    </source>
</reference>
<reference evidence="3 5" key="2">
    <citation type="submission" date="2020-03" db="EMBL/GenBank/DDBJ databases">
        <title>Is there a link between lipid content and antibiotic production in Streptomyces?</title>
        <authorList>
            <person name="David M."/>
            <person name="Lejeune C."/>
            <person name="Abreu S."/>
            <person name="Thibessard A."/>
            <person name="Leblond P."/>
            <person name="Chaminade P."/>
            <person name="Virolle M.-J."/>
        </authorList>
    </citation>
    <scope>NUCLEOTIDE SEQUENCE [LARGE SCALE GENOMIC DNA]</scope>
    <source>
        <strain evidence="3 5">DSM 41481</strain>
    </source>
</reference>
<protein>
    <submittedName>
        <fullName evidence="3">Uncharacterized protein</fullName>
    </submittedName>
</protein>
<organism evidence="3 5">
    <name type="scientific">Streptomyces antibioticus</name>
    <dbReference type="NCBI Taxonomy" id="1890"/>
    <lineage>
        <taxon>Bacteria</taxon>
        <taxon>Bacillati</taxon>
        <taxon>Actinomycetota</taxon>
        <taxon>Actinomycetes</taxon>
        <taxon>Kitasatosporales</taxon>
        <taxon>Streptomycetaceae</taxon>
        <taxon>Streptomyces</taxon>
    </lineage>
</organism>
<feature type="compositionally biased region" description="Polar residues" evidence="1">
    <location>
        <begin position="14"/>
        <end position="31"/>
    </location>
</feature>
<proteinExistence type="predicted"/>
<accession>A0AAE6YF54</accession>
<evidence type="ECO:0000313" key="4">
    <source>
        <dbReference type="Proteomes" id="UP000190306"/>
    </source>
</evidence>
<name>A0AAE6YF54_STRAT</name>
<dbReference type="Proteomes" id="UP000190306">
    <property type="component" value="Chromosome"/>
</dbReference>
<evidence type="ECO:0000313" key="2">
    <source>
        <dbReference type="EMBL" id="OOQ48259.1"/>
    </source>
</evidence>
<dbReference type="AlphaFoldDB" id="A0AAE6YF54"/>
<dbReference type="Gene3D" id="2.170.16.10">
    <property type="entry name" value="Hedgehog/Intein (Hint) domain"/>
    <property type="match status" value="1"/>
</dbReference>